<feature type="compositionally biased region" description="Basic and acidic residues" evidence="19">
    <location>
        <begin position="43"/>
        <end position="53"/>
    </location>
</feature>
<dbReference type="InterPro" id="IPR023298">
    <property type="entry name" value="ATPase_P-typ_TM_dom_sf"/>
</dbReference>
<dbReference type="SFLD" id="SFLDF00027">
    <property type="entry name" value="p-type_atpase"/>
    <property type="match status" value="1"/>
</dbReference>
<reference evidence="23 24" key="1">
    <citation type="journal article" date="2019" name="Nat. Ecol. Evol.">
        <title>Megaphylogeny resolves global patterns of mushroom evolution.</title>
        <authorList>
            <person name="Varga T."/>
            <person name="Krizsan K."/>
            <person name="Foldi C."/>
            <person name="Dima B."/>
            <person name="Sanchez-Garcia M."/>
            <person name="Sanchez-Ramirez S."/>
            <person name="Szollosi G.J."/>
            <person name="Szarkandi J.G."/>
            <person name="Papp V."/>
            <person name="Albert L."/>
            <person name="Andreopoulos W."/>
            <person name="Angelini C."/>
            <person name="Antonin V."/>
            <person name="Barry K.W."/>
            <person name="Bougher N.L."/>
            <person name="Buchanan P."/>
            <person name="Buyck B."/>
            <person name="Bense V."/>
            <person name="Catcheside P."/>
            <person name="Chovatia M."/>
            <person name="Cooper J."/>
            <person name="Damon W."/>
            <person name="Desjardin D."/>
            <person name="Finy P."/>
            <person name="Geml J."/>
            <person name="Haridas S."/>
            <person name="Hughes K."/>
            <person name="Justo A."/>
            <person name="Karasinski D."/>
            <person name="Kautmanova I."/>
            <person name="Kiss B."/>
            <person name="Kocsube S."/>
            <person name="Kotiranta H."/>
            <person name="LaButti K.M."/>
            <person name="Lechner B.E."/>
            <person name="Liimatainen K."/>
            <person name="Lipzen A."/>
            <person name="Lukacs Z."/>
            <person name="Mihaltcheva S."/>
            <person name="Morgado L.N."/>
            <person name="Niskanen T."/>
            <person name="Noordeloos M.E."/>
            <person name="Ohm R.A."/>
            <person name="Ortiz-Santana B."/>
            <person name="Ovrebo C."/>
            <person name="Racz N."/>
            <person name="Riley R."/>
            <person name="Savchenko A."/>
            <person name="Shiryaev A."/>
            <person name="Soop K."/>
            <person name="Spirin V."/>
            <person name="Szebenyi C."/>
            <person name="Tomsovsky M."/>
            <person name="Tulloss R.E."/>
            <person name="Uehling J."/>
            <person name="Grigoriev I.V."/>
            <person name="Vagvolgyi C."/>
            <person name="Papp T."/>
            <person name="Martin F.M."/>
            <person name="Miettinen O."/>
            <person name="Hibbett D.S."/>
            <person name="Nagy L.G."/>
        </authorList>
    </citation>
    <scope>NUCLEOTIDE SEQUENCE [LARGE SCALE GENOMIC DNA]</scope>
    <source>
        <strain evidence="23 24">CBS 309.79</strain>
    </source>
</reference>
<dbReference type="EMBL" id="ML178842">
    <property type="protein sequence ID" value="TFK98141.1"/>
    <property type="molecule type" value="Genomic_DNA"/>
</dbReference>
<feature type="binding site" evidence="17">
    <location>
        <position position="1075"/>
    </location>
    <ligand>
        <name>Mg(2+)</name>
        <dbReference type="ChEBI" id="CHEBI:18420"/>
    </ligand>
</feature>
<dbReference type="GO" id="GO:0005524">
    <property type="term" value="F:ATP binding"/>
    <property type="evidence" value="ECO:0007669"/>
    <property type="project" value="UniProtKB-UniRule"/>
</dbReference>
<dbReference type="SUPFAM" id="SSF81660">
    <property type="entry name" value="Metal cation-transporting ATPase, ATP-binding domain N"/>
    <property type="match status" value="1"/>
</dbReference>
<evidence type="ECO:0000256" key="19">
    <source>
        <dbReference type="SAM" id="MobiDB-lite"/>
    </source>
</evidence>
<keyword evidence="11 18" id="KW-1133">Transmembrane helix</keyword>
<keyword evidence="4" id="KW-0597">Phosphoprotein</keyword>
<dbReference type="Proteomes" id="UP000305067">
    <property type="component" value="Unassembled WGS sequence"/>
</dbReference>
<organism evidence="23 24">
    <name type="scientific">Pterulicium gracile</name>
    <dbReference type="NCBI Taxonomy" id="1884261"/>
    <lineage>
        <taxon>Eukaryota</taxon>
        <taxon>Fungi</taxon>
        <taxon>Dikarya</taxon>
        <taxon>Basidiomycota</taxon>
        <taxon>Agaricomycotina</taxon>
        <taxon>Agaricomycetes</taxon>
        <taxon>Agaricomycetidae</taxon>
        <taxon>Agaricales</taxon>
        <taxon>Pleurotineae</taxon>
        <taxon>Pterulaceae</taxon>
        <taxon>Pterulicium</taxon>
    </lineage>
</organism>
<dbReference type="SUPFAM" id="SSF81665">
    <property type="entry name" value="Calcium ATPase, transmembrane domain M"/>
    <property type="match status" value="1"/>
</dbReference>
<evidence type="ECO:0000256" key="6">
    <source>
        <dbReference type="ARBA" id="ARBA00022723"/>
    </source>
</evidence>
<comment type="cofactor">
    <cofactor evidence="17">
        <name>Mg(2+)</name>
        <dbReference type="ChEBI" id="CHEBI:18420"/>
    </cofactor>
</comment>
<dbReference type="InterPro" id="IPR008250">
    <property type="entry name" value="ATPase_P-typ_transduc_dom_A_sf"/>
</dbReference>
<feature type="compositionally biased region" description="Polar residues" evidence="19">
    <location>
        <begin position="1563"/>
        <end position="1587"/>
    </location>
</feature>
<dbReference type="Pfam" id="PF16212">
    <property type="entry name" value="PhoLip_ATPase_C"/>
    <property type="match status" value="1"/>
</dbReference>
<feature type="transmembrane region" description="Helical" evidence="18">
    <location>
        <begin position="1277"/>
        <end position="1300"/>
    </location>
</feature>
<feature type="compositionally biased region" description="Basic and acidic residues" evidence="19">
    <location>
        <begin position="274"/>
        <end position="284"/>
    </location>
</feature>
<evidence type="ECO:0000256" key="12">
    <source>
        <dbReference type="ARBA" id="ARBA00023136"/>
    </source>
</evidence>
<dbReference type="Pfam" id="PF00122">
    <property type="entry name" value="E1-E2_ATPase"/>
    <property type="match status" value="1"/>
</dbReference>
<comment type="similarity">
    <text evidence="2 18">Belongs to the cation transport ATPase (P-type) (TC 3.A.3) family. Type IV subfamily.</text>
</comment>
<dbReference type="InterPro" id="IPR044492">
    <property type="entry name" value="P_typ_ATPase_HD_dom"/>
</dbReference>
<feature type="binding site" evidence="16">
    <location>
        <position position="861"/>
    </location>
    <ligand>
        <name>ATP</name>
        <dbReference type="ChEBI" id="CHEBI:30616"/>
    </ligand>
</feature>
<dbReference type="OrthoDB" id="377733at2759"/>
<feature type="binding site" evidence="16">
    <location>
        <position position="943"/>
    </location>
    <ligand>
        <name>ATP</name>
        <dbReference type="ChEBI" id="CHEBI:30616"/>
    </ligand>
</feature>
<dbReference type="Gene3D" id="3.40.1110.10">
    <property type="entry name" value="Calcium-transporting ATPase, cytoplasmic domain N"/>
    <property type="match status" value="2"/>
</dbReference>
<feature type="binding site" evidence="16">
    <location>
        <position position="762"/>
    </location>
    <ligand>
        <name>ATP</name>
        <dbReference type="ChEBI" id="CHEBI:30616"/>
    </ligand>
</feature>
<feature type="active site" description="4-aspartylphosphate intermediate" evidence="15">
    <location>
        <position position="630"/>
    </location>
</feature>
<evidence type="ECO:0000256" key="14">
    <source>
        <dbReference type="ARBA" id="ARBA00049128"/>
    </source>
</evidence>
<dbReference type="Pfam" id="PF13246">
    <property type="entry name" value="Cation_ATPase"/>
    <property type="match status" value="1"/>
</dbReference>
<dbReference type="NCBIfam" id="TIGR01652">
    <property type="entry name" value="ATPase-Plipid"/>
    <property type="match status" value="1"/>
</dbReference>
<feature type="binding site" evidence="16">
    <location>
        <position position="630"/>
    </location>
    <ligand>
        <name>ATP</name>
        <dbReference type="ChEBI" id="CHEBI:30616"/>
    </ligand>
</feature>
<feature type="domain" description="P-type ATPase N-terminal" evidence="21">
    <location>
        <begin position="115"/>
        <end position="166"/>
    </location>
</feature>
<feature type="binding site" evidence="17">
    <location>
        <position position="1071"/>
    </location>
    <ligand>
        <name>Mg(2+)</name>
        <dbReference type="ChEBI" id="CHEBI:18420"/>
    </ligand>
</feature>
<feature type="compositionally biased region" description="Low complexity" evidence="19">
    <location>
        <begin position="302"/>
        <end position="313"/>
    </location>
</feature>
<comment type="catalytic activity">
    <reaction evidence="14">
        <text>a 1,2-diacyl-sn-glycero-3-phosphoethanolamine(out) + ATP + H2O = a 1,2-diacyl-sn-glycero-3-phosphoethanolamine(in) + ADP + phosphate + H(+)</text>
        <dbReference type="Rhea" id="RHEA:66132"/>
        <dbReference type="ChEBI" id="CHEBI:15377"/>
        <dbReference type="ChEBI" id="CHEBI:15378"/>
        <dbReference type="ChEBI" id="CHEBI:30616"/>
        <dbReference type="ChEBI" id="CHEBI:43474"/>
        <dbReference type="ChEBI" id="CHEBI:64612"/>
        <dbReference type="ChEBI" id="CHEBI:456216"/>
    </reaction>
    <physiologicalReaction direction="left-to-right" evidence="14">
        <dbReference type="Rhea" id="RHEA:66133"/>
    </physiologicalReaction>
</comment>
<dbReference type="FunFam" id="3.40.1110.10:FF:000087">
    <property type="entry name" value="Phospholipid-transporting ATPase"/>
    <property type="match status" value="1"/>
</dbReference>
<evidence type="ECO:0000256" key="13">
    <source>
        <dbReference type="ARBA" id="ARBA00034036"/>
    </source>
</evidence>
<dbReference type="SUPFAM" id="SSF81653">
    <property type="entry name" value="Calcium ATPase, transduction domain A"/>
    <property type="match status" value="1"/>
</dbReference>
<evidence type="ECO:0000256" key="18">
    <source>
        <dbReference type="RuleBase" id="RU362033"/>
    </source>
</evidence>
<dbReference type="PANTHER" id="PTHR24092">
    <property type="entry name" value="PROBABLE PHOSPHOLIPID-TRANSPORTING ATPASE"/>
    <property type="match status" value="1"/>
</dbReference>
<dbReference type="GO" id="GO:0005886">
    <property type="term" value="C:plasma membrane"/>
    <property type="evidence" value="ECO:0007669"/>
    <property type="project" value="TreeGrafter"/>
</dbReference>
<keyword evidence="6 17" id="KW-0479">Metal-binding</keyword>
<dbReference type="PROSITE" id="PS00154">
    <property type="entry name" value="ATPASE_E1_E2"/>
    <property type="match status" value="1"/>
</dbReference>
<evidence type="ECO:0000313" key="23">
    <source>
        <dbReference type="EMBL" id="TFK98141.1"/>
    </source>
</evidence>
<accession>A0A5C3Q8P6</accession>
<dbReference type="CDD" id="cd02073">
    <property type="entry name" value="P-type_ATPase_APLT_Dnf-like"/>
    <property type="match status" value="1"/>
</dbReference>
<evidence type="ECO:0000256" key="8">
    <source>
        <dbReference type="ARBA" id="ARBA00022840"/>
    </source>
</evidence>
<feature type="binding site" evidence="16">
    <location>
        <position position="631"/>
    </location>
    <ligand>
        <name>ATP</name>
        <dbReference type="ChEBI" id="CHEBI:30616"/>
    </ligand>
</feature>
<feature type="binding site" evidence="16">
    <location>
        <position position="1074"/>
    </location>
    <ligand>
        <name>ATP</name>
        <dbReference type="ChEBI" id="CHEBI:30616"/>
    </ligand>
</feature>
<dbReference type="InterPro" id="IPR001757">
    <property type="entry name" value="P_typ_ATPase"/>
</dbReference>
<feature type="binding site" evidence="16">
    <location>
        <position position="803"/>
    </location>
    <ligand>
        <name>ATP</name>
        <dbReference type="ChEBI" id="CHEBI:30616"/>
    </ligand>
</feature>
<sequence>MSFLRRNHPPPEPDTDEEDAANIDPELRLRTVRTAASAIAESIRSEQRAEKRQSIRNKRSLFFRRNSESKQQQQQQRKNSVSSAPIPTVEGRRRNVYLNHPLNAMDSDATGEPVGSYARNKVRTTRYTIFTFLPKNLYEQFRRAANIFFLTAVVLQTIPMFGAPNPQIAALPLIFILVVTGVKDAVEDYRRATIDEEVNVSATTKLGNWRNVNVPLDGRSWYEKLLGLNQPGKVTKGVKQLREKEANEGTRIVLTRTRTNDHGEGDSGAGVSMDDPRRDGRLEDIMSVDSHSYPPNDNSRGSMTSLTATATSSGPGRKPSWDNVSYNQSNTPGSQSSTSFGVINWKKHATGAARWERTLWKKLEVGDIVLLRENDQIPADIVCLASSDPDGLCYVETKNLDGETNLKPRRVVKVTSGIASEEDIERSSFVLDSEPPHQNLYVYHGVLRFKDPQTNEDRQEPVSINELILRGCTIRNTAWVIGIVVFTGPDTKIMLNGGQTPSKQSKIEKETNFNVVANFVVLILMCAVTAVVSGILASQETTSAHFFEQGSSETDSDVINAIITFVSALIAFQNIVPVSLYITLELVKTIQAYFIGQDIDMYYAPLDAPCVPKNWGISDDLGQIEYVFSDKTGTLTQNIMEFQKCSVNGVAYGEGVTEAQRGAMTRAGEEAGDPEELANNLDRLKKEMLGTMEKSFKNRYLQSAQLTLVSPKLAEDLTARSSPQRPHIVAFFRALAVCHSVLSEKGEKNPYELMYKAESPDEAALVAAARDVGFPFVGKSKEWLDIEVMGQVERYTTLQMLEFNSTRKRMSVIVRGPDGRLTLYCKGADSVIYARLRADHDAAVKDSTAKDMEAFANSGLRTLCIAYRYLEEDEYLEWTAVYNKAVNSVEDREELIDTANEMVERDLTILGATALEDKLQVGVPEAIELLHRAGIKLWILTGDKVQTAIEIGYSCNLLKNDMDIMILQADSAESARTQIEAGLNKIASVLGPPSWDRKKRGFMPGMQASFAVVIDGDTLRFALEPELKPLFLNLGTQCETVVCCRVSPAQKALTVKLVKEGRKAMTLSIGDGANDVAMIQEANIGCGLLGLEGSQAAMSADYAFGQFRFLTKLLLVHGRWSYQRIADMHANFFYKNVIWTFVMFWYLPFNSFDATYLYQYTFILMYNLAFTSLPVGVLGAFDQDVHAKAALAFPQLYVRGIRGLEYTKTKFWMYMLDGLYQSAVAFFIPYMAWTFAHPVSWNGIPMESIADFGTTASVAAIFAANCFVGLNTHYWTALMWIVVWGSSILMVLWILVYSAAFFSYDFIDEYKILYGSVIFWTTVILAVAIALLPRYLIKAFNSAYRPLDKEIVREAWVMGDLKDRLGIEHRKARKNRPNAHELSPAIDLEATSMMRKPHARSLSEVSLNQPPGYVEVRTHSPGQSPGLGAGYRGDAGPSPPRSPGGGQDAQYLYVNQHGSPPSAGLSPGQQRSFASPSPNPSYYSASELPPPSPQPEPTYRYPGGETTTTPPPMSRRGSVASRKSNATLHQHQQQGRANPPMPIHVSPPSASSSGQGEKGVMSPTGSSYEMTLQTPTQGHQYGHQVQRSASEASFATAESYWSDDGEGRRGPSDTQWEYVSPGHGAPAHPSQHRDPYDDDDDDRATVRGAGGVRDSVASQYTARGVAL</sequence>
<feature type="transmembrane region" description="Helical" evidence="18">
    <location>
        <begin position="1312"/>
        <end position="1332"/>
    </location>
</feature>
<dbReference type="InterPro" id="IPR036412">
    <property type="entry name" value="HAD-like_sf"/>
</dbReference>
<evidence type="ECO:0000256" key="17">
    <source>
        <dbReference type="PIRSR" id="PIRSR606539-3"/>
    </source>
</evidence>
<dbReference type="GO" id="GO:0140326">
    <property type="term" value="F:ATPase-coupled intramembrane lipid transporter activity"/>
    <property type="evidence" value="ECO:0007669"/>
    <property type="project" value="UniProtKB-EC"/>
</dbReference>
<dbReference type="SUPFAM" id="SSF56784">
    <property type="entry name" value="HAD-like"/>
    <property type="match status" value="1"/>
</dbReference>
<evidence type="ECO:0000256" key="7">
    <source>
        <dbReference type="ARBA" id="ARBA00022741"/>
    </source>
</evidence>
<feature type="binding site" evidence="16">
    <location>
        <position position="1051"/>
    </location>
    <ligand>
        <name>ATP</name>
        <dbReference type="ChEBI" id="CHEBI:30616"/>
    </ligand>
</feature>
<evidence type="ECO:0000256" key="1">
    <source>
        <dbReference type="ARBA" id="ARBA00004127"/>
    </source>
</evidence>
<keyword evidence="3" id="KW-0813">Transport</keyword>
<feature type="binding site" evidence="17">
    <location>
        <position position="630"/>
    </location>
    <ligand>
        <name>Mg(2+)</name>
        <dbReference type="ChEBI" id="CHEBI:18420"/>
    </ligand>
</feature>
<feature type="transmembrane region" description="Helical" evidence="18">
    <location>
        <begin position="1132"/>
        <end position="1148"/>
    </location>
</feature>
<evidence type="ECO:0000256" key="15">
    <source>
        <dbReference type="PIRSR" id="PIRSR606539-1"/>
    </source>
</evidence>
<feature type="transmembrane region" description="Helical" evidence="18">
    <location>
        <begin position="515"/>
        <end position="538"/>
    </location>
</feature>
<feature type="compositionally biased region" description="Polar residues" evidence="19">
    <location>
        <begin position="289"/>
        <end position="301"/>
    </location>
</feature>
<feature type="compositionally biased region" description="Polar residues" evidence="19">
    <location>
        <begin position="1521"/>
        <end position="1536"/>
    </location>
</feature>
<feature type="binding site" evidence="16">
    <location>
        <position position="941"/>
    </location>
    <ligand>
        <name>ATP</name>
        <dbReference type="ChEBI" id="CHEBI:30616"/>
    </ligand>
</feature>
<evidence type="ECO:0000256" key="11">
    <source>
        <dbReference type="ARBA" id="ARBA00022989"/>
    </source>
</evidence>
<feature type="compositionally biased region" description="Low complexity" evidence="19">
    <location>
        <begin position="1588"/>
        <end position="1599"/>
    </location>
</feature>
<dbReference type="PANTHER" id="PTHR24092:SF180">
    <property type="entry name" value="PHOSPHOLIPID-TRANSPORTING ATPASE DNF1-RELATED"/>
    <property type="match status" value="1"/>
</dbReference>
<feature type="region of interest" description="Disordered" evidence="19">
    <location>
        <begin position="1"/>
        <end position="28"/>
    </location>
</feature>
<dbReference type="FunFam" id="3.40.50.1000:FF:000014">
    <property type="entry name" value="Phospholipid-transporting ATPase"/>
    <property type="match status" value="1"/>
</dbReference>
<evidence type="ECO:0000256" key="4">
    <source>
        <dbReference type="ARBA" id="ARBA00022553"/>
    </source>
</evidence>
<evidence type="ECO:0000313" key="24">
    <source>
        <dbReference type="Proteomes" id="UP000305067"/>
    </source>
</evidence>
<feature type="transmembrane region" description="Helical" evidence="18">
    <location>
        <begin position="144"/>
        <end position="162"/>
    </location>
</feature>
<dbReference type="Gene3D" id="1.20.1110.10">
    <property type="entry name" value="Calcium-transporting ATPase, transmembrane domain"/>
    <property type="match status" value="1"/>
</dbReference>
<dbReference type="InterPro" id="IPR059000">
    <property type="entry name" value="ATPase_P-type_domA"/>
</dbReference>
<comment type="subcellular location">
    <subcellularLocation>
        <location evidence="1">Endomembrane system</location>
        <topology evidence="1">Multi-pass membrane protein</topology>
    </subcellularLocation>
    <subcellularLocation>
        <location evidence="18">Membrane</location>
        <topology evidence="18">Multi-pass membrane protein</topology>
    </subcellularLocation>
</comment>
<evidence type="ECO:0000256" key="2">
    <source>
        <dbReference type="ARBA" id="ARBA00008109"/>
    </source>
</evidence>
<feature type="binding site" evidence="16">
    <location>
        <position position="826"/>
    </location>
    <ligand>
        <name>ATP</name>
        <dbReference type="ChEBI" id="CHEBI:30616"/>
    </ligand>
</feature>
<feature type="domain" description="P-type ATPase A" evidence="20">
    <location>
        <begin position="354"/>
        <end position="405"/>
    </location>
</feature>
<evidence type="ECO:0000256" key="16">
    <source>
        <dbReference type="PIRSR" id="PIRSR606539-2"/>
    </source>
</evidence>
<keyword evidence="8 16" id="KW-0067">ATP-binding</keyword>
<dbReference type="GO" id="GO:0045332">
    <property type="term" value="P:phospholipid translocation"/>
    <property type="evidence" value="ECO:0007669"/>
    <property type="project" value="TreeGrafter"/>
</dbReference>
<dbReference type="EC" id="7.6.2.1" evidence="18"/>
<keyword evidence="12 18" id="KW-0472">Membrane</keyword>
<evidence type="ECO:0000256" key="10">
    <source>
        <dbReference type="ARBA" id="ARBA00022967"/>
    </source>
</evidence>
<dbReference type="GO" id="GO:0000287">
    <property type="term" value="F:magnesium ion binding"/>
    <property type="evidence" value="ECO:0007669"/>
    <property type="project" value="UniProtKB-UniRule"/>
</dbReference>
<evidence type="ECO:0000259" key="22">
    <source>
        <dbReference type="Pfam" id="PF16212"/>
    </source>
</evidence>
<dbReference type="GO" id="GO:0012505">
    <property type="term" value="C:endomembrane system"/>
    <property type="evidence" value="ECO:0007669"/>
    <property type="project" value="UniProtKB-SubCell"/>
</dbReference>
<dbReference type="InterPro" id="IPR023214">
    <property type="entry name" value="HAD_sf"/>
</dbReference>
<evidence type="ECO:0000259" key="21">
    <source>
        <dbReference type="Pfam" id="PF16209"/>
    </source>
</evidence>
<feature type="transmembrane region" description="Helical" evidence="18">
    <location>
        <begin position="558"/>
        <end position="584"/>
    </location>
</feature>
<keyword evidence="10 18" id="KW-1278">Translocase</keyword>
<feature type="compositionally biased region" description="Low complexity" evidence="19">
    <location>
        <begin position="1497"/>
        <end position="1508"/>
    </location>
</feature>
<keyword evidence="5 18" id="KW-0812">Transmembrane</keyword>
<feature type="transmembrane region" description="Helical" evidence="18">
    <location>
        <begin position="168"/>
        <end position="186"/>
    </location>
</feature>
<evidence type="ECO:0000256" key="5">
    <source>
        <dbReference type="ARBA" id="ARBA00022692"/>
    </source>
</evidence>
<evidence type="ECO:0000256" key="9">
    <source>
        <dbReference type="ARBA" id="ARBA00022842"/>
    </source>
</evidence>
<feature type="binding site" evidence="16">
    <location>
        <position position="1075"/>
    </location>
    <ligand>
        <name>ATP</name>
        <dbReference type="ChEBI" id="CHEBI:30616"/>
    </ligand>
</feature>
<dbReference type="InterPro" id="IPR032630">
    <property type="entry name" value="P_typ_ATPase_c"/>
</dbReference>
<keyword evidence="9 17" id="KW-0460">Magnesium</keyword>
<feature type="transmembrane region" description="Helical" evidence="18">
    <location>
        <begin position="1160"/>
        <end position="1181"/>
    </location>
</feature>
<dbReference type="PRINTS" id="PR00119">
    <property type="entry name" value="CATATPASE"/>
</dbReference>
<gene>
    <name evidence="23" type="ORF">BDV98DRAFT_607155</name>
</gene>
<feature type="binding site" evidence="16">
    <location>
        <position position="1045"/>
    </location>
    <ligand>
        <name>ATP</name>
        <dbReference type="ChEBI" id="CHEBI:30616"/>
    </ligand>
</feature>
<feature type="compositionally biased region" description="Low complexity" evidence="19">
    <location>
        <begin position="1472"/>
        <end position="1486"/>
    </location>
</feature>
<feature type="binding site" evidence="17">
    <location>
        <position position="632"/>
    </location>
    <ligand>
        <name>Mg(2+)</name>
        <dbReference type="ChEBI" id="CHEBI:18420"/>
    </ligand>
</feature>
<dbReference type="NCBIfam" id="TIGR01494">
    <property type="entry name" value="ATPase_P-type"/>
    <property type="match status" value="1"/>
</dbReference>
<dbReference type="Pfam" id="PF16209">
    <property type="entry name" value="PhoLip_ATPase_N"/>
    <property type="match status" value="1"/>
</dbReference>
<keyword evidence="7 16" id="KW-0547">Nucleotide-binding</keyword>
<evidence type="ECO:0000259" key="20">
    <source>
        <dbReference type="Pfam" id="PF00122"/>
    </source>
</evidence>
<feature type="region of interest" description="Disordered" evidence="19">
    <location>
        <begin position="255"/>
        <end position="338"/>
    </location>
</feature>
<feature type="compositionally biased region" description="Polar residues" evidence="19">
    <location>
        <begin position="322"/>
        <end position="338"/>
    </location>
</feature>
<dbReference type="Gene3D" id="2.70.150.10">
    <property type="entry name" value="Calcium-transporting ATPase, cytoplasmic transduction domain A"/>
    <property type="match status" value="2"/>
</dbReference>
<dbReference type="Gene3D" id="3.40.50.1000">
    <property type="entry name" value="HAD superfamily/HAD-like"/>
    <property type="match status" value="2"/>
</dbReference>
<proteinExistence type="inferred from homology"/>
<keyword evidence="24" id="KW-1185">Reference proteome</keyword>
<comment type="catalytic activity">
    <reaction evidence="13 18">
        <text>ATP + H2O + phospholipidSide 1 = ADP + phosphate + phospholipidSide 2.</text>
        <dbReference type="EC" id="7.6.2.1"/>
    </reaction>
</comment>
<feature type="region of interest" description="Disordered" evidence="19">
    <location>
        <begin position="40"/>
        <end position="93"/>
    </location>
</feature>
<dbReference type="InterPro" id="IPR018303">
    <property type="entry name" value="ATPase_P-typ_P_site"/>
</dbReference>
<dbReference type="InterPro" id="IPR032631">
    <property type="entry name" value="P-type_ATPase_N"/>
</dbReference>
<feature type="transmembrane region" description="Helical" evidence="18">
    <location>
        <begin position="1211"/>
        <end position="1232"/>
    </location>
</feature>
<feature type="binding site" evidence="16">
    <location>
        <position position="942"/>
    </location>
    <ligand>
        <name>ATP</name>
        <dbReference type="ChEBI" id="CHEBI:30616"/>
    </ligand>
</feature>
<dbReference type="GO" id="GO:0016887">
    <property type="term" value="F:ATP hydrolysis activity"/>
    <property type="evidence" value="ECO:0007669"/>
    <property type="project" value="InterPro"/>
</dbReference>
<dbReference type="STRING" id="1884261.A0A5C3Q8P6"/>
<dbReference type="InterPro" id="IPR023299">
    <property type="entry name" value="ATPase_P-typ_cyto_dom_N"/>
</dbReference>
<feature type="region of interest" description="Disordered" evidence="19">
    <location>
        <begin position="1412"/>
        <end position="1667"/>
    </location>
</feature>
<dbReference type="InterPro" id="IPR006539">
    <property type="entry name" value="P-type_ATPase_IV"/>
</dbReference>
<feature type="binding site" evidence="16">
    <location>
        <position position="632"/>
    </location>
    <ligand>
        <name>ATP</name>
        <dbReference type="ChEBI" id="CHEBI:30616"/>
    </ligand>
</feature>
<dbReference type="SFLD" id="SFLDS00003">
    <property type="entry name" value="Haloacid_Dehalogenase"/>
    <property type="match status" value="1"/>
</dbReference>
<name>A0A5C3Q8P6_9AGAR</name>
<dbReference type="SFLD" id="SFLDG00002">
    <property type="entry name" value="C1.7:_P-type_atpase_like"/>
    <property type="match status" value="1"/>
</dbReference>
<feature type="transmembrane region" description="Helical" evidence="18">
    <location>
        <begin position="1252"/>
        <end position="1270"/>
    </location>
</feature>
<protein>
    <recommendedName>
        <fullName evidence="18">Phospholipid-transporting ATPase</fullName>
        <ecNumber evidence="18">7.6.2.1</ecNumber>
    </recommendedName>
</protein>
<feature type="domain" description="P-type ATPase C-terminal" evidence="22">
    <location>
        <begin position="1097"/>
        <end position="1346"/>
    </location>
</feature>
<evidence type="ECO:0000256" key="3">
    <source>
        <dbReference type="ARBA" id="ARBA00022448"/>
    </source>
</evidence>